<feature type="compositionally biased region" description="Basic and acidic residues" evidence="1">
    <location>
        <begin position="110"/>
        <end position="123"/>
    </location>
</feature>
<name>A0A3M7RLL6_BRAPC</name>
<organism evidence="2 3">
    <name type="scientific">Brachionus plicatilis</name>
    <name type="common">Marine rotifer</name>
    <name type="synonym">Brachionus muelleri</name>
    <dbReference type="NCBI Taxonomy" id="10195"/>
    <lineage>
        <taxon>Eukaryota</taxon>
        <taxon>Metazoa</taxon>
        <taxon>Spiralia</taxon>
        <taxon>Gnathifera</taxon>
        <taxon>Rotifera</taxon>
        <taxon>Eurotatoria</taxon>
        <taxon>Monogononta</taxon>
        <taxon>Pseudotrocha</taxon>
        <taxon>Ploima</taxon>
        <taxon>Brachionidae</taxon>
        <taxon>Brachionus</taxon>
    </lineage>
</organism>
<feature type="compositionally biased region" description="Polar residues" evidence="1">
    <location>
        <begin position="1"/>
        <end position="19"/>
    </location>
</feature>
<evidence type="ECO:0000313" key="3">
    <source>
        <dbReference type="Proteomes" id="UP000276133"/>
    </source>
</evidence>
<feature type="non-terminal residue" evidence="2">
    <location>
        <position position="1"/>
    </location>
</feature>
<evidence type="ECO:0000256" key="1">
    <source>
        <dbReference type="SAM" id="MobiDB-lite"/>
    </source>
</evidence>
<keyword evidence="3" id="KW-1185">Reference proteome</keyword>
<dbReference type="EMBL" id="REGN01003120">
    <property type="protein sequence ID" value="RNA24421.1"/>
    <property type="molecule type" value="Genomic_DNA"/>
</dbReference>
<feature type="compositionally biased region" description="Polar residues" evidence="1">
    <location>
        <begin position="89"/>
        <end position="106"/>
    </location>
</feature>
<feature type="compositionally biased region" description="Low complexity" evidence="1">
    <location>
        <begin position="194"/>
        <end position="203"/>
    </location>
</feature>
<dbReference type="AlphaFoldDB" id="A0A3M7RLL6"/>
<reference evidence="2 3" key="1">
    <citation type="journal article" date="2018" name="Sci. Rep.">
        <title>Genomic signatures of local adaptation to the degree of environmental predictability in rotifers.</title>
        <authorList>
            <person name="Franch-Gras L."/>
            <person name="Hahn C."/>
            <person name="Garcia-Roger E.M."/>
            <person name="Carmona M.J."/>
            <person name="Serra M."/>
            <person name="Gomez A."/>
        </authorList>
    </citation>
    <scope>NUCLEOTIDE SEQUENCE [LARGE SCALE GENOMIC DNA]</scope>
    <source>
        <strain evidence="2">HYR1</strain>
    </source>
</reference>
<evidence type="ECO:0000313" key="2">
    <source>
        <dbReference type="EMBL" id="RNA24421.1"/>
    </source>
</evidence>
<protein>
    <submittedName>
        <fullName evidence="2">Uncharacterized protein</fullName>
    </submittedName>
</protein>
<feature type="region of interest" description="Disordered" evidence="1">
    <location>
        <begin position="26"/>
        <end position="50"/>
    </location>
</feature>
<feature type="region of interest" description="Disordered" evidence="1">
    <location>
        <begin position="185"/>
        <end position="208"/>
    </location>
</feature>
<dbReference type="Proteomes" id="UP000276133">
    <property type="component" value="Unassembled WGS sequence"/>
</dbReference>
<feature type="region of interest" description="Disordered" evidence="1">
    <location>
        <begin position="89"/>
        <end position="127"/>
    </location>
</feature>
<comment type="caution">
    <text evidence="2">The sequence shown here is derived from an EMBL/GenBank/DDBJ whole genome shotgun (WGS) entry which is preliminary data.</text>
</comment>
<sequence>INSDASKSSESLCQPTRTPHQFVFDADDSSVYEASTDDDHHHQDNCNDDDQDIVCQAKKNKLFTKRNLFKIKSNSKNFHKVKANKHDLSSNTLSVDSGLSVPTTTNSDPESEKSLKKPEESQLKRQKRMLALHPDSEHTACYDLTSHRSSMAQTGTELMDTFLRHNSKRFSLKSMAPLAPHKVDEQQCHSLPHSSTKSTVTESKTSRAHASRKSIVRLRLDEAAIGGRVFESSVQVGCGEVAEMGWCADESPKRRHSSMVYVSVAQSKQFNSKSLVADLFSEEMSPTRSMVKRSLSLKNDEEEAKPLKIAVSTKQSFVGVKRSGVRVGPGAEQHRLSVDSGGCGKARAMDDNNNDSGSRSKCLDELELAGVAWSVPNIRKQFERASESKRLVESLASGRRKTINVESGLADNNRDFYLNGIKVQKVNSLSYLGLPIGDHVFKENYRDEKFKKVQKALYSLNGVGCRAFGLEPKILARLYGIYCQPIFNYGIEICHIKKSKLKIYDKSQACIIKRNIGLSKFTKNTAFLEALKVKSISRIYYKYKILFYHQIKKLNPMDELLSYLKLYYNKFKCSEGSFIKQIKDVGKIIDLDPFTEDSKVCMDALDQFYVSKITQIDKAQLYRKIVHLCDLLCKDQVNCKYYKEILYDVLNKSVT</sequence>
<feature type="region of interest" description="Disordered" evidence="1">
    <location>
        <begin position="1"/>
        <end position="20"/>
    </location>
</feature>
<accession>A0A3M7RLL6</accession>
<proteinExistence type="predicted"/>
<feature type="region of interest" description="Disordered" evidence="1">
    <location>
        <begin position="329"/>
        <end position="358"/>
    </location>
</feature>
<gene>
    <name evidence="2" type="ORF">BpHYR1_031464</name>
</gene>